<gene>
    <name evidence="1" type="ORF">ACFQ38_08825</name>
</gene>
<evidence type="ECO:0000313" key="2">
    <source>
        <dbReference type="Proteomes" id="UP001597231"/>
    </source>
</evidence>
<organism evidence="1 2">
    <name type="scientific">Sporosarcina contaminans</name>
    <dbReference type="NCBI Taxonomy" id="633403"/>
    <lineage>
        <taxon>Bacteria</taxon>
        <taxon>Bacillati</taxon>
        <taxon>Bacillota</taxon>
        <taxon>Bacilli</taxon>
        <taxon>Bacillales</taxon>
        <taxon>Caryophanaceae</taxon>
        <taxon>Sporosarcina</taxon>
    </lineage>
</organism>
<accession>A0ABW3TXH6</accession>
<dbReference type="RefSeq" id="WP_336823686.1">
    <property type="nucleotide sequence ID" value="NZ_JBHTLT010000042.1"/>
</dbReference>
<reference evidence="2" key="1">
    <citation type="journal article" date="2019" name="Int. J. Syst. Evol. Microbiol.">
        <title>The Global Catalogue of Microorganisms (GCM) 10K type strain sequencing project: providing services to taxonomists for standard genome sequencing and annotation.</title>
        <authorList>
            <consortium name="The Broad Institute Genomics Platform"/>
            <consortium name="The Broad Institute Genome Sequencing Center for Infectious Disease"/>
            <person name="Wu L."/>
            <person name="Ma J."/>
        </authorList>
    </citation>
    <scope>NUCLEOTIDE SEQUENCE [LARGE SCALE GENOMIC DNA]</scope>
    <source>
        <strain evidence="2">CCUG 53915</strain>
    </source>
</reference>
<protein>
    <submittedName>
        <fullName evidence="1">Uncharacterized protein</fullName>
    </submittedName>
</protein>
<evidence type="ECO:0000313" key="1">
    <source>
        <dbReference type="EMBL" id="MFD1205207.1"/>
    </source>
</evidence>
<dbReference type="Proteomes" id="UP001597231">
    <property type="component" value="Unassembled WGS sequence"/>
</dbReference>
<comment type="caution">
    <text evidence="1">The sequence shown here is derived from an EMBL/GenBank/DDBJ whole genome shotgun (WGS) entry which is preliminary data.</text>
</comment>
<sequence length="105" mass="11560">MGVQPCPIFGLHQMRPGAKAIIWNSDGTVNLTNKYGLSYHSVCECGEKFICSGQPQYNPPSQIGWWVAGNLQPSGGMGGALTYRVPESSLKYTTDVRMEGYRFLI</sequence>
<dbReference type="EMBL" id="JBHTLT010000042">
    <property type="protein sequence ID" value="MFD1205207.1"/>
    <property type="molecule type" value="Genomic_DNA"/>
</dbReference>
<keyword evidence="2" id="KW-1185">Reference proteome</keyword>
<proteinExistence type="predicted"/>
<name>A0ABW3TXH6_9BACL</name>